<evidence type="ECO:0000256" key="1">
    <source>
        <dbReference type="SAM" id="MobiDB-lite"/>
    </source>
</evidence>
<reference evidence="2 3" key="1">
    <citation type="submission" date="2018-04" db="EMBL/GenBank/DDBJ databases">
        <authorList>
            <person name="Vogel A."/>
        </authorList>
    </citation>
    <scope>NUCLEOTIDE SEQUENCE [LARGE SCALE GENOMIC DNA]</scope>
</reference>
<feature type="region of interest" description="Disordered" evidence="1">
    <location>
        <begin position="265"/>
        <end position="285"/>
    </location>
</feature>
<protein>
    <submittedName>
        <fullName evidence="2">Uncharacterized protein</fullName>
    </submittedName>
</protein>
<organism evidence="2 3">
    <name type="scientific">Cuscuta campestris</name>
    <dbReference type="NCBI Taxonomy" id="132261"/>
    <lineage>
        <taxon>Eukaryota</taxon>
        <taxon>Viridiplantae</taxon>
        <taxon>Streptophyta</taxon>
        <taxon>Embryophyta</taxon>
        <taxon>Tracheophyta</taxon>
        <taxon>Spermatophyta</taxon>
        <taxon>Magnoliopsida</taxon>
        <taxon>eudicotyledons</taxon>
        <taxon>Gunneridae</taxon>
        <taxon>Pentapetalae</taxon>
        <taxon>asterids</taxon>
        <taxon>lamiids</taxon>
        <taxon>Solanales</taxon>
        <taxon>Convolvulaceae</taxon>
        <taxon>Cuscuteae</taxon>
        <taxon>Cuscuta</taxon>
        <taxon>Cuscuta subgen. Grammica</taxon>
        <taxon>Cuscuta sect. Cleistogrammica</taxon>
    </lineage>
</organism>
<dbReference type="Proteomes" id="UP000595140">
    <property type="component" value="Unassembled WGS sequence"/>
</dbReference>
<feature type="compositionally biased region" description="Polar residues" evidence="1">
    <location>
        <begin position="265"/>
        <end position="277"/>
    </location>
</feature>
<sequence length="312" mass="33825">MIWGITLHLGIGSEPTLRVHLRASTFCGWIYIPVGAWNRNCVVPIRLPGPDIHHKLPSSLVTRHHGTNDKPPLIIVPDPKQSHSSLEIRAVRSINPLHFGHLFTLSFPNFCSMTSQSSDIEQWRPESSTIKDSELVLMRDLLGDLFKVYHLNALGGINLAYNPEPEHFLAMHYDLIPHSSDSHCTHSSASTGNGLYPSSGDYSRPFPLDILLGGESRVTRQEVVVSAAMGGNPSGGLIEVAKLHSVGPSSEDAVHVLLSKSGVTPNCPASTHTSSPKDLTPSGYPIQGSSSAKANLYPVSNCKFTLESSNFV</sequence>
<gene>
    <name evidence="2" type="ORF">CCAM_LOCUS18989</name>
</gene>
<evidence type="ECO:0000313" key="3">
    <source>
        <dbReference type="Proteomes" id="UP000595140"/>
    </source>
</evidence>
<proteinExistence type="predicted"/>
<accession>A0A484LL64</accession>
<keyword evidence="3" id="KW-1185">Reference proteome</keyword>
<dbReference type="AlphaFoldDB" id="A0A484LL64"/>
<dbReference type="EMBL" id="OOIL02001645">
    <property type="protein sequence ID" value="VFQ77213.1"/>
    <property type="molecule type" value="Genomic_DNA"/>
</dbReference>
<name>A0A484LL64_9ASTE</name>
<evidence type="ECO:0000313" key="2">
    <source>
        <dbReference type="EMBL" id="VFQ77213.1"/>
    </source>
</evidence>